<evidence type="ECO:0000313" key="10">
    <source>
        <dbReference type="EMBL" id="NME68784.1"/>
    </source>
</evidence>
<dbReference type="SUPFAM" id="SSF56935">
    <property type="entry name" value="Porins"/>
    <property type="match status" value="1"/>
</dbReference>
<reference evidence="10 11" key="1">
    <citation type="submission" date="2020-04" db="EMBL/GenBank/DDBJ databases">
        <title>Flammeovirga sp. SR4, a novel species isolated from seawater.</title>
        <authorList>
            <person name="Wang X."/>
        </authorList>
    </citation>
    <scope>NUCLEOTIDE SEQUENCE [LARGE SCALE GENOMIC DNA]</scope>
    <source>
        <strain evidence="10 11">ATCC 23126</strain>
    </source>
</reference>
<dbReference type="InterPro" id="IPR037066">
    <property type="entry name" value="Plug_dom_sf"/>
</dbReference>
<dbReference type="Gene3D" id="2.170.130.10">
    <property type="entry name" value="TonB-dependent receptor, plug domain"/>
    <property type="match status" value="1"/>
</dbReference>
<dbReference type="GO" id="GO:0015344">
    <property type="term" value="F:siderophore uptake transmembrane transporter activity"/>
    <property type="evidence" value="ECO:0007669"/>
    <property type="project" value="TreeGrafter"/>
</dbReference>
<dbReference type="Pfam" id="PF13715">
    <property type="entry name" value="CarbopepD_reg_2"/>
    <property type="match status" value="1"/>
</dbReference>
<dbReference type="SUPFAM" id="SSF49464">
    <property type="entry name" value="Carboxypeptidase regulatory domain-like"/>
    <property type="match status" value="1"/>
</dbReference>
<keyword evidence="5" id="KW-0732">Signal</keyword>
<proteinExistence type="inferred from homology"/>
<evidence type="ECO:0000256" key="6">
    <source>
        <dbReference type="ARBA" id="ARBA00023136"/>
    </source>
</evidence>
<dbReference type="AlphaFoldDB" id="A0A7X9RU71"/>
<keyword evidence="6 8" id="KW-0472">Membrane</keyword>
<keyword evidence="10" id="KW-0675">Receptor</keyword>
<sequence>MIAVTITSNVRKKVLTTLLLIVGIVTSGFSDPASDNSGDETFQEFKISGRVSDANNDPLPGVSIMIKGTAKGTTTDFDGRYSLFVPDKSAVLVFSFIGYQPQEVQVSTQSEINVKLEDDLTELEELIVIGYGEQKKETLTGAVESVSSEVFESRAVSNPALALQGQTPGVAVTRTSARPGDDPSISIRGTNSINGNSNPLVIIDGIPTLGMSAFTSLNPDDIESISVLKDGSAAIYGSRASNGVLLVTTKKGKGEIKVNVNIQGSMNTPSMRAPLAASPQEYANAWLRYGEQDKLAGLDTYYWAWTEDQLNWMAKGEPGYLETPYWGNIYVGNNLKQEDLYGTSFSQRHDASVSGGTDRSSYRFSFGYVDEVGPVKPVKDALKRYNFRGNYKFQVNEWLDLSANVSYFNRTISGPTYDGFRAFQEIPLFPTTNPFGNWGANFGQAGGGVNRLAEMVDGGRRNKERQEFRTMLSATAKILPGLTFRADAALDRSWDRNQEYRSEVTTYAWNNTVANARINTNNNYISESSNTDRHETYQGVFNYEKSYNNHSFNVTAGGTAEKRVHDKLGAKLYDFEDLGVYDLEMGSVENQFEVNGGGSNWGLMSLLGRFNYGYKNKYLIELQARRDGSSKFADGYKWKTFAGGSLGWVITQEDFLKNNDILSFLKLKASYGELGNQGGIGNHDYASLVNRSSFTYFGNQSVYPYLTATANDITTNERSWETIKSSNIGLEFGFLNDKLKGEFNYYQMLNEDMLIGVTYPSILGGSPKTTNSGTLETKGWEFQISWNDKIGSDFSYNIGFNLSDSKNKLVSMEGKTDVAEGLVGQREGYPLNSYFMYQTDGFFATQAEADAYYELYGTVKPGRLPQANPLRAGDARIVDTDGNGYIDAIGDPENGDAGDLVYVGDQTPHFLFGINAGFQWKGFDFNMFWQGVLEQKIYRNEGQAVFPRSGHFTNQNVSYVGHTWTPDNTGAPYPRVTSWQDINDWNYRNTDFMLSSGRYIRLKTLSLGYTFNTGKIKGVDKVRVYFSGNDLLTFSNEILDGWDPEYGNSLDQTYPFYRSFALGANLSF</sequence>
<keyword evidence="7 8" id="KW-0998">Cell outer membrane</keyword>
<organism evidence="10 11">
    <name type="scientific">Flammeovirga aprica JL-4</name>
    <dbReference type="NCBI Taxonomy" id="694437"/>
    <lineage>
        <taxon>Bacteria</taxon>
        <taxon>Pseudomonadati</taxon>
        <taxon>Bacteroidota</taxon>
        <taxon>Cytophagia</taxon>
        <taxon>Cytophagales</taxon>
        <taxon>Flammeovirgaceae</taxon>
        <taxon>Flammeovirga</taxon>
    </lineage>
</organism>
<dbReference type="InterPro" id="IPR039426">
    <property type="entry name" value="TonB-dep_rcpt-like"/>
</dbReference>
<dbReference type="FunFam" id="2.60.40.1120:FF:000003">
    <property type="entry name" value="Outer membrane protein Omp121"/>
    <property type="match status" value="1"/>
</dbReference>
<evidence type="ECO:0000256" key="2">
    <source>
        <dbReference type="ARBA" id="ARBA00022448"/>
    </source>
</evidence>
<evidence type="ECO:0000256" key="5">
    <source>
        <dbReference type="ARBA" id="ARBA00022729"/>
    </source>
</evidence>
<protein>
    <submittedName>
        <fullName evidence="10">TonB-dependent receptor</fullName>
    </submittedName>
</protein>
<dbReference type="NCBIfam" id="TIGR04056">
    <property type="entry name" value="OMP_RagA_SusC"/>
    <property type="match status" value="1"/>
</dbReference>
<gene>
    <name evidence="10" type="ORF">HHU12_12500</name>
</gene>
<dbReference type="RefSeq" id="WP_169657076.1">
    <property type="nucleotide sequence ID" value="NZ_JABANE010000029.1"/>
</dbReference>
<keyword evidence="11" id="KW-1185">Reference proteome</keyword>
<comment type="similarity">
    <text evidence="8">Belongs to the TonB-dependent receptor family.</text>
</comment>
<dbReference type="EMBL" id="JABANE010000029">
    <property type="protein sequence ID" value="NME68784.1"/>
    <property type="molecule type" value="Genomic_DNA"/>
</dbReference>
<name>A0A7X9RU71_9BACT</name>
<dbReference type="InterPro" id="IPR008969">
    <property type="entry name" value="CarboxyPept-like_regulatory"/>
</dbReference>
<dbReference type="InterPro" id="IPR036942">
    <property type="entry name" value="Beta-barrel_TonB_sf"/>
</dbReference>
<evidence type="ECO:0000256" key="4">
    <source>
        <dbReference type="ARBA" id="ARBA00022692"/>
    </source>
</evidence>
<dbReference type="NCBIfam" id="TIGR04057">
    <property type="entry name" value="SusC_RagA_signa"/>
    <property type="match status" value="1"/>
</dbReference>
<comment type="subcellular location">
    <subcellularLocation>
        <location evidence="1 8">Cell outer membrane</location>
        <topology evidence="1 8">Multi-pass membrane protein</topology>
    </subcellularLocation>
</comment>
<evidence type="ECO:0000256" key="3">
    <source>
        <dbReference type="ARBA" id="ARBA00022452"/>
    </source>
</evidence>
<evidence type="ECO:0000256" key="7">
    <source>
        <dbReference type="ARBA" id="ARBA00023237"/>
    </source>
</evidence>
<evidence type="ECO:0000256" key="8">
    <source>
        <dbReference type="PROSITE-ProRule" id="PRU01360"/>
    </source>
</evidence>
<dbReference type="PROSITE" id="PS52016">
    <property type="entry name" value="TONB_DEPENDENT_REC_3"/>
    <property type="match status" value="1"/>
</dbReference>
<dbReference type="Pfam" id="PF07715">
    <property type="entry name" value="Plug"/>
    <property type="match status" value="1"/>
</dbReference>
<keyword evidence="4 8" id="KW-0812">Transmembrane</keyword>
<evidence type="ECO:0000256" key="1">
    <source>
        <dbReference type="ARBA" id="ARBA00004571"/>
    </source>
</evidence>
<dbReference type="InterPro" id="IPR023996">
    <property type="entry name" value="TonB-dep_OMP_SusC/RagA"/>
</dbReference>
<dbReference type="InterPro" id="IPR012910">
    <property type="entry name" value="Plug_dom"/>
</dbReference>
<feature type="domain" description="TonB-dependent receptor plug" evidence="9">
    <location>
        <begin position="136"/>
        <end position="244"/>
    </location>
</feature>
<accession>A0A7X9RU71</accession>
<dbReference type="GO" id="GO:0044718">
    <property type="term" value="P:siderophore transmembrane transport"/>
    <property type="evidence" value="ECO:0007669"/>
    <property type="project" value="TreeGrafter"/>
</dbReference>
<comment type="caution">
    <text evidence="10">The sequence shown here is derived from an EMBL/GenBank/DDBJ whole genome shotgun (WGS) entry which is preliminary data.</text>
</comment>
<dbReference type="InterPro" id="IPR023997">
    <property type="entry name" value="TonB-dep_OMP_SusC/RagA_CS"/>
</dbReference>
<keyword evidence="2 8" id="KW-0813">Transport</keyword>
<dbReference type="PANTHER" id="PTHR30069">
    <property type="entry name" value="TONB-DEPENDENT OUTER MEMBRANE RECEPTOR"/>
    <property type="match status" value="1"/>
</dbReference>
<dbReference type="PANTHER" id="PTHR30069:SF29">
    <property type="entry name" value="HEMOGLOBIN AND HEMOGLOBIN-HAPTOGLOBIN-BINDING PROTEIN 1-RELATED"/>
    <property type="match status" value="1"/>
</dbReference>
<dbReference type="Proteomes" id="UP000576082">
    <property type="component" value="Unassembled WGS sequence"/>
</dbReference>
<evidence type="ECO:0000259" key="9">
    <source>
        <dbReference type="Pfam" id="PF07715"/>
    </source>
</evidence>
<dbReference type="GO" id="GO:0009279">
    <property type="term" value="C:cell outer membrane"/>
    <property type="evidence" value="ECO:0007669"/>
    <property type="project" value="UniProtKB-SubCell"/>
</dbReference>
<dbReference type="Gene3D" id="2.40.170.20">
    <property type="entry name" value="TonB-dependent receptor, beta-barrel domain"/>
    <property type="match status" value="1"/>
</dbReference>
<dbReference type="Gene3D" id="2.60.40.1120">
    <property type="entry name" value="Carboxypeptidase-like, regulatory domain"/>
    <property type="match status" value="1"/>
</dbReference>
<evidence type="ECO:0000313" key="11">
    <source>
        <dbReference type="Proteomes" id="UP000576082"/>
    </source>
</evidence>
<keyword evidence="3 8" id="KW-1134">Transmembrane beta strand</keyword>